<accession>A0ABV5HJS9</accession>
<dbReference type="EMBL" id="JBHMEP010000001">
    <property type="protein sequence ID" value="MFB9134237.1"/>
    <property type="molecule type" value="Genomic_DNA"/>
</dbReference>
<evidence type="ECO:0000256" key="1">
    <source>
        <dbReference type="SAM" id="Phobius"/>
    </source>
</evidence>
<evidence type="ECO:0000313" key="3">
    <source>
        <dbReference type="Proteomes" id="UP001589645"/>
    </source>
</evidence>
<evidence type="ECO:0000313" key="2">
    <source>
        <dbReference type="EMBL" id="MFB9134237.1"/>
    </source>
</evidence>
<feature type="transmembrane region" description="Helical" evidence="1">
    <location>
        <begin position="119"/>
        <end position="138"/>
    </location>
</feature>
<keyword evidence="1" id="KW-0472">Membrane</keyword>
<gene>
    <name evidence="2" type="ORF">ACFFUV_04540</name>
</gene>
<organism evidence="2 3">
    <name type="scientific">Vibrio olivae</name>
    <dbReference type="NCBI Taxonomy" id="1243002"/>
    <lineage>
        <taxon>Bacteria</taxon>
        <taxon>Pseudomonadati</taxon>
        <taxon>Pseudomonadota</taxon>
        <taxon>Gammaproteobacteria</taxon>
        <taxon>Vibrionales</taxon>
        <taxon>Vibrionaceae</taxon>
        <taxon>Vibrio</taxon>
    </lineage>
</organism>
<comment type="caution">
    <text evidence="2">The sequence shown here is derived from an EMBL/GenBank/DDBJ whole genome shotgun (WGS) entry which is preliminary data.</text>
</comment>
<keyword evidence="1" id="KW-0812">Transmembrane</keyword>
<sequence>MFIGGKMPEYALLNNVIDYMEEHGRTYKSVNLDIDEQLVQEINVANKTTFTLEQLEKAADKCLAHEWLNHAYLGGGNYKGLQITPKGIGVARSKKRSDELKANRTFLKKTSDYIEEHKGLFLVLGFLLALATLGLKLTGYY</sequence>
<proteinExistence type="predicted"/>
<name>A0ABV5HJS9_9VIBR</name>
<keyword evidence="1" id="KW-1133">Transmembrane helix</keyword>
<dbReference type="Proteomes" id="UP001589645">
    <property type="component" value="Unassembled WGS sequence"/>
</dbReference>
<keyword evidence="3" id="KW-1185">Reference proteome</keyword>
<protein>
    <submittedName>
        <fullName evidence="2">Uncharacterized protein</fullName>
    </submittedName>
</protein>
<reference evidence="2 3" key="1">
    <citation type="submission" date="2024-09" db="EMBL/GenBank/DDBJ databases">
        <authorList>
            <person name="Sun Q."/>
            <person name="Mori K."/>
        </authorList>
    </citation>
    <scope>NUCLEOTIDE SEQUENCE [LARGE SCALE GENOMIC DNA]</scope>
    <source>
        <strain evidence="2 3">CECT 8064</strain>
    </source>
</reference>